<evidence type="ECO:0000313" key="3">
    <source>
        <dbReference type="Proteomes" id="UP000479000"/>
    </source>
</evidence>
<dbReference type="AlphaFoldDB" id="A0A6H5GFN9"/>
<keyword evidence="3" id="KW-1185">Reference proteome</keyword>
<organism evidence="2 3">
    <name type="scientific">Nesidiocoris tenuis</name>
    <dbReference type="NCBI Taxonomy" id="355587"/>
    <lineage>
        <taxon>Eukaryota</taxon>
        <taxon>Metazoa</taxon>
        <taxon>Ecdysozoa</taxon>
        <taxon>Arthropoda</taxon>
        <taxon>Hexapoda</taxon>
        <taxon>Insecta</taxon>
        <taxon>Pterygota</taxon>
        <taxon>Neoptera</taxon>
        <taxon>Paraneoptera</taxon>
        <taxon>Hemiptera</taxon>
        <taxon>Heteroptera</taxon>
        <taxon>Panheteroptera</taxon>
        <taxon>Cimicomorpha</taxon>
        <taxon>Miridae</taxon>
        <taxon>Dicyphina</taxon>
        <taxon>Nesidiocoris</taxon>
    </lineage>
</organism>
<dbReference type="EMBL" id="CADCXU010011466">
    <property type="protein sequence ID" value="CAB0001772.1"/>
    <property type="molecule type" value="Genomic_DNA"/>
</dbReference>
<sequence length="87" mass="9457">MEKHPPFTVEPPIRPWQWGWRREKFLGQPAAAGASGRRACADPPVVKTPAQGADGCGKAAVLRQGPSPNPRPKSNIRFVINEFLSLG</sequence>
<accession>A0A6H5GFN9</accession>
<gene>
    <name evidence="2" type="ORF">NTEN_LOCUS7559</name>
</gene>
<dbReference type="Proteomes" id="UP000479000">
    <property type="component" value="Unassembled WGS sequence"/>
</dbReference>
<protein>
    <submittedName>
        <fullName evidence="2">Uncharacterized protein</fullName>
    </submittedName>
</protein>
<evidence type="ECO:0000256" key="1">
    <source>
        <dbReference type="SAM" id="MobiDB-lite"/>
    </source>
</evidence>
<name>A0A6H5GFN9_9HEMI</name>
<feature type="region of interest" description="Disordered" evidence="1">
    <location>
        <begin position="32"/>
        <end position="53"/>
    </location>
</feature>
<proteinExistence type="predicted"/>
<evidence type="ECO:0000313" key="2">
    <source>
        <dbReference type="EMBL" id="CAB0001772.1"/>
    </source>
</evidence>
<reference evidence="2 3" key="1">
    <citation type="submission" date="2020-02" db="EMBL/GenBank/DDBJ databases">
        <authorList>
            <person name="Ferguson B K."/>
        </authorList>
    </citation>
    <scope>NUCLEOTIDE SEQUENCE [LARGE SCALE GENOMIC DNA]</scope>
</reference>